<feature type="compositionally biased region" description="Low complexity" evidence="1">
    <location>
        <begin position="549"/>
        <end position="577"/>
    </location>
</feature>
<gene>
    <name evidence="2" type="ORF">C8034_v006345</name>
</gene>
<accession>A0A4V6QFU2</accession>
<dbReference type="Proteomes" id="UP000295604">
    <property type="component" value="Unassembled WGS sequence"/>
</dbReference>
<dbReference type="SUPFAM" id="SSF56059">
    <property type="entry name" value="Glutathione synthetase ATP-binding domain-like"/>
    <property type="match status" value="1"/>
</dbReference>
<keyword evidence="3" id="KW-1185">Reference proteome</keyword>
<feature type="region of interest" description="Disordered" evidence="1">
    <location>
        <begin position="549"/>
        <end position="585"/>
    </location>
</feature>
<reference evidence="2 3" key="1">
    <citation type="submission" date="2018-11" db="EMBL/GenBank/DDBJ databases">
        <title>Genome sequence and assembly of Colletotrichum sidae.</title>
        <authorList>
            <person name="Gan P."/>
            <person name="Shirasu K."/>
        </authorList>
    </citation>
    <scope>NUCLEOTIDE SEQUENCE [LARGE SCALE GENOMIC DNA]</scope>
    <source>
        <strain evidence="2 3">CBS 518.97</strain>
    </source>
</reference>
<evidence type="ECO:0000313" key="2">
    <source>
        <dbReference type="EMBL" id="TEA22068.1"/>
    </source>
</evidence>
<protein>
    <submittedName>
        <fullName evidence="2">Uncharacterized protein</fullName>
    </submittedName>
</protein>
<name>A0A4V6QFU2_9PEZI</name>
<dbReference type="AlphaFoldDB" id="A0A4V6QFU2"/>
<comment type="caution">
    <text evidence="2">The sequence shown here is derived from an EMBL/GenBank/DDBJ whole genome shotgun (WGS) entry which is preliminary data.</text>
</comment>
<organism evidence="2 3">
    <name type="scientific">Colletotrichum sidae</name>
    <dbReference type="NCBI Taxonomy" id="1347389"/>
    <lineage>
        <taxon>Eukaryota</taxon>
        <taxon>Fungi</taxon>
        <taxon>Dikarya</taxon>
        <taxon>Ascomycota</taxon>
        <taxon>Pezizomycotina</taxon>
        <taxon>Sordariomycetes</taxon>
        <taxon>Hypocreomycetidae</taxon>
        <taxon>Glomerellales</taxon>
        <taxon>Glomerellaceae</taxon>
        <taxon>Colletotrichum</taxon>
        <taxon>Colletotrichum orbiculare species complex</taxon>
    </lineage>
</organism>
<sequence>MAQTSSLAQVSVESGTNGLGLVTDSGANVQREEDEYQQALLKLCPKHLWYNGSYTAGCPRPILVDQKHLEAIEDLHDALKTAIVDIWIDDQVRAGKMLDFANCLGSWRPDFLVEDGEEGDEIFRITEINARFSFNGFVHEAYGQEVINRSVNAVGSDWVGATDHKTILNGLFGLFDPSLPLYLLKGTEPGIDIHMFADALWSRYGIGPRIIRPEDLRMLATDDSKTGRRLYCDAKELIPDVQAPRIKAENGEVWEEIRQVGLELHQKELASLDPEMLHQVALRCFNDMRTILLVHDKRMLGIIREEVPRLMERRVLTPKQGAVLNKGIVETIIPGSQAMHDLIGDSATAPHLRHGYILKPIRSGKGDGIVFGDDIENDEWVSRLRDLASPRLVAGVSCVVQRRIVPREYDLLLKASVGAVKYPLVGTYHVTNGILLGLASRVKLPRPNPNMKFTQVIAALATTAVAIDWLPTVPLHARQITSGAKYECHEDCGYAILGADQDGYCTNGTWTDLFDGCLECANEFNIWQYYGDGVAGAAEPCDLDATPAAANSTTNATSTTGASATDTTASPTSSGTAEAGDEASGAGLNKPTTLVLGAAMLAAVQFL</sequence>
<evidence type="ECO:0000256" key="1">
    <source>
        <dbReference type="SAM" id="MobiDB-lite"/>
    </source>
</evidence>
<proteinExistence type="predicted"/>
<evidence type="ECO:0000313" key="3">
    <source>
        <dbReference type="Proteomes" id="UP000295604"/>
    </source>
</evidence>
<dbReference type="EMBL" id="QAPF01000010">
    <property type="protein sequence ID" value="TEA22068.1"/>
    <property type="molecule type" value="Genomic_DNA"/>
</dbReference>